<reference evidence="1" key="1">
    <citation type="submission" date="2022-07" db="EMBL/GenBank/DDBJ databases">
        <title>Genome Sequence of Phlebia brevispora.</title>
        <authorList>
            <person name="Buettner E."/>
        </authorList>
    </citation>
    <scope>NUCLEOTIDE SEQUENCE</scope>
    <source>
        <strain evidence="1">MPL23</strain>
    </source>
</reference>
<protein>
    <submittedName>
        <fullName evidence="1">Uncharacterized protein</fullName>
    </submittedName>
</protein>
<dbReference type="EMBL" id="JANHOG010000064">
    <property type="protein sequence ID" value="KAJ3558818.1"/>
    <property type="molecule type" value="Genomic_DNA"/>
</dbReference>
<comment type="caution">
    <text evidence="1">The sequence shown here is derived from an EMBL/GenBank/DDBJ whole genome shotgun (WGS) entry which is preliminary data.</text>
</comment>
<evidence type="ECO:0000313" key="2">
    <source>
        <dbReference type="Proteomes" id="UP001148662"/>
    </source>
</evidence>
<gene>
    <name evidence="1" type="ORF">NM688_g698</name>
</gene>
<dbReference type="Proteomes" id="UP001148662">
    <property type="component" value="Unassembled WGS sequence"/>
</dbReference>
<evidence type="ECO:0000313" key="1">
    <source>
        <dbReference type="EMBL" id="KAJ3558818.1"/>
    </source>
</evidence>
<sequence>MEADHPLKTSCARKHTRNVLAQPDHPRYVPTEWVCIILVALFGVSTAIHTVQAIWYRMWWLFPTVILAGCGEVIGWTGRLWSSLNIPNQQPFMMQIVATILAPTPLLAAIFIIFGRITQRLGARYSRLSPRLYSRIFLTCDIIALIIQGAGGGIAAGANNNTNQANSGANIMLAGIVFQLSALLAFVSLAVEFYIRLLKDRPLRTDGFKGDGSEMTVSDTTIFTPRLKLMTVGLATSTFFILIRSVYRTAELGDGWTGKILRTQVYFSIFDGAMIVVAIYAVNVFHPGFLMEVKRDSSYAFNPCSQLRLIRRPNGIERLQLYHLRTVAATIHDGIGQNARLPWRLPQEMAYFARVTSNAPEGHINAVVMGRNTWESIPAKFRPLPRRVNVVISRNEHYDASASVPANSKAFLRQYTNLNSALVHLSTYTTETTAIHRAFIIGGASLYRDTLLLPPTSPAFVDRILLTRILSPAFEECDVFMPNFRDEKLAEGHGPWKRESHDKLKEWVGFDVPEGIQEEKGVQYEFQMWTRLLQPSFAMPTHTTASKVTHLGGKWAIVLFAFVLLAFVIESQFTQYVQTNLGFRQPYFVFYVVHCSFSIMFPLHLIYLAVFSKQSLRPVWAGLLHALKEHIAATRFDKMSAFPTWGFLRLAIILSVAMSVPALLWFVAVTLAPLADVTALWNTNAFFAYILTVKLFKLSWEPHRLAAVVIATIGAAAVVYGGSSATPTKDKITTRDAQNSPNPFLGDMLTLIASVVYGIYQVLYKMYAALPSDPDPDLDRLPIDPSYEPIMDTDREDLEAHSIDKSDIVYPPPFALYANFLTTCIGLCTFFLLWIPIPILHFTGAEEFHLPPDATTWGVIAAISLSGVIFNAGLMVLLGLWGPIVTSVGNLLTIVLVFISDIIFGGAAETITVWSLLGSASIVLAFGVLAWDMARGHRIAGPSM</sequence>
<accession>A0ACC1TDX6</accession>
<organism evidence="1 2">
    <name type="scientific">Phlebia brevispora</name>
    <dbReference type="NCBI Taxonomy" id="194682"/>
    <lineage>
        <taxon>Eukaryota</taxon>
        <taxon>Fungi</taxon>
        <taxon>Dikarya</taxon>
        <taxon>Basidiomycota</taxon>
        <taxon>Agaricomycotina</taxon>
        <taxon>Agaricomycetes</taxon>
        <taxon>Polyporales</taxon>
        <taxon>Meruliaceae</taxon>
        <taxon>Phlebia</taxon>
    </lineage>
</organism>
<keyword evidence="2" id="KW-1185">Reference proteome</keyword>
<name>A0ACC1TDX6_9APHY</name>
<proteinExistence type="predicted"/>